<accession>A0AAV3Q7C3</accession>
<reference evidence="1 2" key="1">
    <citation type="submission" date="2024-01" db="EMBL/GenBank/DDBJ databases">
        <title>The complete chloroplast genome sequence of Lithospermum erythrorhizon: insights into the phylogenetic relationship among Boraginaceae species and the maternal lineages of purple gromwells.</title>
        <authorList>
            <person name="Okada T."/>
            <person name="Watanabe K."/>
        </authorList>
    </citation>
    <scope>NUCLEOTIDE SEQUENCE [LARGE SCALE GENOMIC DNA]</scope>
</reference>
<keyword evidence="2" id="KW-1185">Reference proteome</keyword>
<dbReference type="AlphaFoldDB" id="A0AAV3Q7C3"/>
<evidence type="ECO:0000313" key="2">
    <source>
        <dbReference type="Proteomes" id="UP001454036"/>
    </source>
</evidence>
<dbReference type="Proteomes" id="UP001454036">
    <property type="component" value="Unassembled WGS sequence"/>
</dbReference>
<evidence type="ECO:0000313" key="1">
    <source>
        <dbReference type="EMBL" id="GAA0159850.1"/>
    </source>
</evidence>
<name>A0AAV3Q7C3_LITER</name>
<dbReference type="EMBL" id="BAABME010003707">
    <property type="protein sequence ID" value="GAA0159850.1"/>
    <property type="molecule type" value="Genomic_DNA"/>
</dbReference>
<proteinExistence type="predicted"/>
<comment type="caution">
    <text evidence="1">The sequence shown here is derived from an EMBL/GenBank/DDBJ whole genome shotgun (WGS) entry which is preliminary data.</text>
</comment>
<gene>
    <name evidence="1" type="ORF">LIER_16540</name>
</gene>
<protein>
    <submittedName>
        <fullName evidence="1">Uncharacterized protein</fullName>
    </submittedName>
</protein>
<organism evidence="1 2">
    <name type="scientific">Lithospermum erythrorhizon</name>
    <name type="common">Purple gromwell</name>
    <name type="synonym">Lithospermum officinale var. erythrorhizon</name>
    <dbReference type="NCBI Taxonomy" id="34254"/>
    <lineage>
        <taxon>Eukaryota</taxon>
        <taxon>Viridiplantae</taxon>
        <taxon>Streptophyta</taxon>
        <taxon>Embryophyta</taxon>
        <taxon>Tracheophyta</taxon>
        <taxon>Spermatophyta</taxon>
        <taxon>Magnoliopsida</taxon>
        <taxon>eudicotyledons</taxon>
        <taxon>Gunneridae</taxon>
        <taxon>Pentapetalae</taxon>
        <taxon>asterids</taxon>
        <taxon>lamiids</taxon>
        <taxon>Boraginales</taxon>
        <taxon>Boraginaceae</taxon>
        <taxon>Boraginoideae</taxon>
        <taxon>Lithospermeae</taxon>
        <taxon>Lithospermum</taxon>
    </lineage>
</organism>
<sequence>MDELVGEILVAFDPVEVGVANGPQESVDNCGIRDGPHGSMDIMVSVNDGGNQNIHGRSLRIRRLEFAVQIPYILID</sequence>